<feature type="compositionally biased region" description="Basic and acidic residues" evidence="8">
    <location>
        <begin position="1279"/>
        <end position="1297"/>
    </location>
</feature>
<feature type="domain" description="Inner centromere protein ARK-binding" evidence="9">
    <location>
        <begin position="1198"/>
        <end position="1256"/>
    </location>
</feature>
<feature type="compositionally biased region" description="Polar residues" evidence="8">
    <location>
        <begin position="365"/>
        <end position="375"/>
    </location>
</feature>
<feature type="compositionally biased region" description="Polar residues" evidence="8">
    <location>
        <begin position="132"/>
        <end position="153"/>
    </location>
</feature>
<feature type="compositionally biased region" description="Low complexity" evidence="8">
    <location>
        <begin position="1105"/>
        <end position="1118"/>
    </location>
</feature>
<feature type="compositionally biased region" description="Acidic residues" evidence="8">
    <location>
        <begin position="161"/>
        <end position="171"/>
    </location>
</feature>
<feature type="compositionally biased region" description="Polar residues" evidence="8">
    <location>
        <begin position="661"/>
        <end position="677"/>
    </location>
</feature>
<dbReference type="GO" id="GO:0007059">
    <property type="term" value="P:chromosome segregation"/>
    <property type="evidence" value="ECO:0007669"/>
    <property type="project" value="UniProtKB-KW"/>
</dbReference>
<evidence type="ECO:0000259" key="9">
    <source>
        <dbReference type="Pfam" id="PF03941"/>
    </source>
</evidence>
<dbReference type="PANTHER" id="PTHR13142">
    <property type="entry name" value="INNER CENTROMERE PROTEIN"/>
    <property type="match status" value="1"/>
</dbReference>
<dbReference type="InterPro" id="IPR005635">
    <property type="entry name" value="Inner_centromere_prot_ARK-bd"/>
</dbReference>
<feature type="compositionally biased region" description="Polar residues" evidence="8">
    <location>
        <begin position="534"/>
        <end position="547"/>
    </location>
</feature>
<feature type="compositionally biased region" description="Polar residues" evidence="8">
    <location>
        <begin position="427"/>
        <end position="443"/>
    </location>
</feature>
<dbReference type="EMBL" id="ML978711">
    <property type="protein sequence ID" value="KAF2091783.1"/>
    <property type="molecule type" value="Genomic_DNA"/>
</dbReference>
<feature type="compositionally biased region" description="Polar residues" evidence="8">
    <location>
        <begin position="561"/>
        <end position="578"/>
    </location>
</feature>
<evidence type="ECO:0000256" key="3">
    <source>
        <dbReference type="ARBA" id="ARBA00010042"/>
    </source>
</evidence>
<reference evidence="10" key="1">
    <citation type="journal article" date="2020" name="Stud. Mycol.">
        <title>101 Dothideomycetes genomes: a test case for predicting lifestyles and emergence of pathogens.</title>
        <authorList>
            <person name="Haridas S."/>
            <person name="Albert R."/>
            <person name="Binder M."/>
            <person name="Bloem J."/>
            <person name="Labutti K."/>
            <person name="Salamov A."/>
            <person name="Andreopoulos B."/>
            <person name="Baker S."/>
            <person name="Barry K."/>
            <person name="Bills G."/>
            <person name="Bluhm B."/>
            <person name="Cannon C."/>
            <person name="Castanera R."/>
            <person name="Culley D."/>
            <person name="Daum C."/>
            <person name="Ezra D."/>
            <person name="Gonzalez J."/>
            <person name="Henrissat B."/>
            <person name="Kuo A."/>
            <person name="Liang C."/>
            <person name="Lipzen A."/>
            <person name="Lutzoni F."/>
            <person name="Magnuson J."/>
            <person name="Mondo S."/>
            <person name="Nolan M."/>
            <person name="Ohm R."/>
            <person name="Pangilinan J."/>
            <person name="Park H.-J."/>
            <person name="Ramirez L."/>
            <person name="Alfaro M."/>
            <person name="Sun H."/>
            <person name="Tritt A."/>
            <person name="Yoshinaga Y."/>
            <person name="Zwiers L.-H."/>
            <person name="Turgeon B."/>
            <person name="Goodwin S."/>
            <person name="Spatafora J."/>
            <person name="Crous P."/>
            <person name="Grigoriev I."/>
        </authorList>
    </citation>
    <scope>NUCLEOTIDE SEQUENCE</scope>
    <source>
        <strain evidence="10">CBS 121410</strain>
    </source>
</reference>
<sequence length="1307" mass="143646">MASARSKVPVGSAQWILEERRQADQFVEQEAEEFSFSVRNEMEWLNEHMGEIFSQNELNVADVFKTPGKLRGKTPRTARKRNPLEARAPLTDIFAPNLHNVPSPAHNTQFFKQVSSIQIAEDPESPPKIRTKQSAHNSPQPIHQKPQSRTLPTDSGYHDASEDEDEMDMDAENQPPAAQSSALKESPRKAQQSPEIEMANGEGEDGEERATEESFVSAKSGFHSRNPSKEDNTEDDAATVPDYDDDDMDLVGGAQEDFEQTQEEANVESTQYSMGERTASAMNSVLNHGEESQQPETADAENMDEPEQSRTPSQGSSPVKPLLRKSSLTFSSLPAREPIASKKSFGSRLSRASHGEQLKRGSQYGRYTSGKSLGGSQPAAKLDSQVDDDESDAGDEERPEMPRVESDTTKVHNKTSTQRLHDRINMLGQSQETRTGKSISSGASIVETKYPQLPDVEDEKSPVEEAPKQATQNAPPTHMAGEDEDDDWITPVLPTVPSTLVRPFALKPHLETSPAAKSRSPFRFSPQRPVLGHSKSSSVPNFESPHNSPERPKSSHHKMASVSQPNLNGAVESNTPFGSPSEKRHADGPLSASKSRLYSVFKSARNIFASSAGTSAQARIEALSPPSTRSKGEIDVPSMEEVFSPVRAKADTRPAIHDSGISATAVGSPSRNTQSQKMDAVNETENPEELANEFEDEEKHQAASEANDSQDNERPTTMAATEDSQAAQDDAVPRSGATSRAETLASRDDDVHSADEMPPPPAKAQPAPRAREQRSKLAKPGKSTIRQPATHIKVGLGSSQLGRKPTALPTNVDLAQSLQGTFAPSAKAPTEPSAPRSFTKSTNGAPVAKPNSLALAAKKKEEEEQKAQEKADRKKRIEQQKAARAAKAEEERRKAEEERRLETQRKAAEQQRVQEAKRAANKQALALEAKKLEQQRAAASRPQSRANDLVKKPKQKPNPYIKQRKLRSQVHALQQEKSHALPRGDLAGARPLSRMNTVQDLNLNRPNPPINPAKPPKRVFQAEIDEPVPRPQIQRNGPSFQRLDAKRRKTDEDEESTNNRRSVMAPPIRQSNIRKPVYPDRERVLSVLEKAKEPPAKFQHGYMTAPSSSAPAHPHASSIFKQTVTAQHQMQHRTPGHPNDMATISKAKIPFADAPSSSAPAASAAGPSNPYKTPMRGTTTTKTIPTASPHFPTPELPEIATDSEDSDSDSDSGAAAFKAPSWVNSPALRELLSQQQLVDPMEVFGPIPELRMEEIFKNKERQKRFRDRTSSANWNGTDRLTEEERKRDKEAREKMMKDGGWTFGTAS</sequence>
<proteinExistence type="inferred from homology"/>
<keyword evidence="7" id="KW-0539">Nucleus</keyword>
<keyword evidence="6" id="KW-0206">Cytoskeleton</keyword>
<dbReference type="GO" id="GO:0005819">
    <property type="term" value="C:spindle"/>
    <property type="evidence" value="ECO:0007669"/>
    <property type="project" value="UniProtKB-SubCell"/>
</dbReference>
<organism evidence="10 11">
    <name type="scientific">Saccharata proteae CBS 121410</name>
    <dbReference type="NCBI Taxonomy" id="1314787"/>
    <lineage>
        <taxon>Eukaryota</taxon>
        <taxon>Fungi</taxon>
        <taxon>Dikarya</taxon>
        <taxon>Ascomycota</taxon>
        <taxon>Pezizomycotina</taxon>
        <taxon>Dothideomycetes</taxon>
        <taxon>Dothideomycetes incertae sedis</taxon>
        <taxon>Botryosphaeriales</taxon>
        <taxon>Saccharataceae</taxon>
        <taxon>Saccharata</taxon>
    </lineage>
</organism>
<feature type="compositionally biased region" description="Low complexity" evidence="8">
    <location>
        <begin position="935"/>
        <end position="946"/>
    </location>
</feature>
<evidence type="ECO:0000313" key="11">
    <source>
        <dbReference type="Proteomes" id="UP000799776"/>
    </source>
</evidence>
<evidence type="ECO:0000256" key="6">
    <source>
        <dbReference type="ARBA" id="ARBA00023212"/>
    </source>
</evidence>
<evidence type="ECO:0000256" key="1">
    <source>
        <dbReference type="ARBA" id="ARBA00004123"/>
    </source>
</evidence>
<feature type="compositionally biased region" description="Polar residues" evidence="8">
    <location>
        <begin position="718"/>
        <end position="727"/>
    </location>
</feature>
<evidence type="ECO:0000256" key="4">
    <source>
        <dbReference type="ARBA" id="ARBA00022490"/>
    </source>
</evidence>
<feature type="region of interest" description="Disordered" evidence="8">
    <location>
        <begin position="119"/>
        <end position="493"/>
    </location>
</feature>
<evidence type="ECO:0000256" key="8">
    <source>
        <dbReference type="SAM" id="MobiDB-lite"/>
    </source>
</evidence>
<dbReference type="OrthoDB" id="6123at2759"/>
<keyword evidence="11" id="KW-1185">Reference proteome</keyword>
<evidence type="ECO:0000256" key="5">
    <source>
        <dbReference type="ARBA" id="ARBA00022829"/>
    </source>
</evidence>
<feature type="region of interest" description="Disordered" evidence="8">
    <location>
        <begin position="609"/>
        <end position="1077"/>
    </location>
</feature>
<comment type="subcellular location">
    <subcellularLocation>
        <location evidence="2">Cytoplasm</location>
        <location evidence="2">Cytoskeleton</location>
        <location evidence="2">Spindle</location>
    </subcellularLocation>
    <subcellularLocation>
        <location evidence="1">Nucleus</location>
    </subcellularLocation>
</comment>
<keyword evidence="4" id="KW-0963">Cytoplasm</keyword>
<evidence type="ECO:0000256" key="7">
    <source>
        <dbReference type="ARBA" id="ARBA00023242"/>
    </source>
</evidence>
<feature type="compositionally biased region" description="Acidic residues" evidence="8">
    <location>
        <begin position="385"/>
        <end position="398"/>
    </location>
</feature>
<dbReference type="PANTHER" id="PTHR13142:SF1">
    <property type="entry name" value="INNER CENTROMERE PROTEIN"/>
    <property type="match status" value="1"/>
</dbReference>
<evidence type="ECO:0000256" key="2">
    <source>
        <dbReference type="ARBA" id="ARBA00004186"/>
    </source>
</evidence>
<comment type="caution">
    <text evidence="10">The sequence shown here is derived from an EMBL/GenBank/DDBJ whole genome shotgun (WGS) entry which is preliminary data.</text>
</comment>
<feature type="compositionally biased region" description="Acidic residues" evidence="8">
    <location>
        <begin position="685"/>
        <end position="696"/>
    </location>
</feature>
<protein>
    <recommendedName>
        <fullName evidence="9">Inner centromere protein ARK-binding domain-containing protein</fullName>
    </recommendedName>
</protein>
<comment type="similarity">
    <text evidence="3">Belongs to the INCENP family.</text>
</comment>
<gene>
    <name evidence="10" type="ORF">K490DRAFT_61213</name>
</gene>
<feature type="region of interest" description="Disordered" evidence="8">
    <location>
        <begin position="1095"/>
        <end position="1125"/>
    </location>
</feature>
<feature type="compositionally biased region" description="Acidic residues" evidence="8">
    <location>
        <begin position="1201"/>
        <end position="1210"/>
    </location>
</feature>
<feature type="compositionally biased region" description="Polar residues" evidence="8">
    <location>
        <begin position="813"/>
        <end position="822"/>
    </location>
</feature>
<feature type="compositionally biased region" description="Basic and acidic residues" evidence="8">
    <location>
        <begin position="399"/>
        <end position="410"/>
    </location>
</feature>
<keyword evidence="5" id="KW-0159">Chromosome partition</keyword>
<name>A0A9P4LZU5_9PEZI</name>
<feature type="compositionally biased region" description="Polar residues" evidence="8">
    <location>
        <begin position="176"/>
        <end position="194"/>
    </location>
</feature>
<dbReference type="Proteomes" id="UP000799776">
    <property type="component" value="Unassembled WGS sequence"/>
</dbReference>
<feature type="compositionally biased region" description="Basic and acidic residues" evidence="8">
    <location>
        <begin position="745"/>
        <end position="755"/>
    </location>
</feature>
<feature type="compositionally biased region" description="Low complexity" evidence="8">
    <location>
        <begin position="1152"/>
        <end position="1189"/>
    </location>
</feature>
<dbReference type="Pfam" id="PF03941">
    <property type="entry name" value="INCENP_ARK-bind"/>
    <property type="match status" value="1"/>
</dbReference>
<accession>A0A9P4LZU5</accession>
<feature type="compositionally biased region" description="Acidic residues" evidence="8">
    <location>
        <begin position="232"/>
        <end position="249"/>
    </location>
</feature>
<feature type="compositionally biased region" description="Basic and acidic residues" evidence="8">
    <location>
        <begin position="858"/>
        <end position="918"/>
    </location>
</feature>
<feature type="region of interest" description="Disordered" evidence="8">
    <location>
        <begin position="1261"/>
        <end position="1307"/>
    </location>
</feature>
<feature type="compositionally biased region" description="Acidic residues" evidence="8">
    <location>
        <begin position="256"/>
        <end position="266"/>
    </location>
</feature>
<feature type="compositionally biased region" description="Polar residues" evidence="8">
    <location>
        <begin position="280"/>
        <end position="296"/>
    </location>
</feature>
<dbReference type="GO" id="GO:0005634">
    <property type="term" value="C:nucleus"/>
    <property type="evidence" value="ECO:0007669"/>
    <property type="project" value="UniProtKB-SubCell"/>
</dbReference>
<feature type="region of interest" description="Disordered" evidence="8">
    <location>
        <begin position="1152"/>
        <end position="1224"/>
    </location>
</feature>
<evidence type="ECO:0000313" key="10">
    <source>
        <dbReference type="EMBL" id="KAF2091783.1"/>
    </source>
</evidence>
<feature type="region of interest" description="Disordered" evidence="8">
    <location>
        <begin position="511"/>
        <end position="592"/>
    </location>
</feature>